<dbReference type="AlphaFoldDB" id="A0A2N5TJN7"/>
<dbReference type="EMBL" id="PGCJ01000595">
    <property type="protein sequence ID" value="PLW25700.1"/>
    <property type="molecule type" value="Genomic_DNA"/>
</dbReference>
<gene>
    <name evidence="1" type="ORF">PCANC_28067</name>
</gene>
<protein>
    <submittedName>
        <fullName evidence="1">Uncharacterized protein</fullName>
    </submittedName>
</protein>
<name>A0A2N5TJN7_9BASI</name>
<accession>A0A2N5TJN7</accession>
<evidence type="ECO:0000313" key="1">
    <source>
        <dbReference type="EMBL" id="PLW25700.1"/>
    </source>
</evidence>
<reference evidence="1 2" key="1">
    <citation type="submission" date="2017-11" db="EMBL/GenBank/DDBJ databases">
        <title>De novo assembly and phasing of dikaryotic genomes from two isolates of Puccinia coronata f. sp. avenae, the causal agent of oat crown rust.</title>
        <authorList>
            <person name="Miller M.E."/>
            <person name="Zhang Y."/>
            <person name="Omidvar V."/>
            <person name="Sperschneider J."/>
            <person name="Schwessinger B."/>
            <person name="Raley C."/>
            <person name="Palmer J.M."/>
            <person name="Garnica D."/>
            <person name="Upadhyaya N."/>
            <person name="Rathjen J."/>
            <person name="Taylor J.M."/>
            <person name="Park R.F."/>
            <person name="Dodds P.N."/>
            <person name="Hirsch C.D."/>
            <person name="Kianian S.F."/>
            <person name="Figueroa M."/>
        </authorList>
    </citation>
    <scope>NUCLEOTIDE SEQUENCE [LARGE SCALE GENOMIC DNA]</scope>
    <source>
        <strain evidence="1">12NC29</strain>
    </source>
</reference>
<proteinExistence type="predicted"/>
<evidence type="ECO:0000313" key="2">
    <source>
        <dbReference type="Proteomes" id="UP000235388"/>
    </source>
</evidence>
<keyword evidence="2" id="KW-1185">Reference proteome</keyword>
<dbReference type="Proteomes" id="UP000235388">
    <property type="component" value="Unassembled WGS sequence"/>
</dbReference>
<organism evidence="1 2">
    <name type="scientific">Puccinia coronata f. sp. avenae</name>
    <dbReference type="NCBI Taxonomy" id="200324"/>
    <lineage>
        <taxon>Eukaryota</taxon>
        <taxon>Fungi</taxon>
        <taxon>Dikarya</taxon>
        <taxon>Basidiomycota</taxon>
        <taxon>Pucciniomycotina</taxon>
        <taxon>Pucciniomycetes</taxon>
        <taxon>Pucciniales</taxon>
        <taxon>Pucciniaceae</taxon>
        <taxon>Puccinia</taxon>
    </lineage>
</organism>
<sequence length="144" mass="15696">MPAPREFSPAANATLQIAPEHIPALHPKPEIKNAWMVLNLLPYLRSLRCQLIVPLRLGHALDRLCSTTSAKTHTKPITSLLTMAAPHATAPVGNMNVNLAETTATAFRTLVAWAKSLHIPVPFRKPRPKTQAPAPFAEAFACLK</sequence>
<comment type="caution">
    <text evidence="1">The sequence shown here is derived from an EMBL/GenBank/DDBJ whole genome shotgun (WGS) entry which is preliminary data.</text>
</comment>